<organism evidence="2 3">
    <name type="scientific">Streptomyces brasiliensis</name>
    <dbReference type="NCBI Taxonomy" id="1954"/>
    <lineage>
        <taxon>Bacteria</taxon>
        <taxon>Bacillati</taxon>
        <taxon>Actinomycetota</taxon>
        <taxon>Actinomycetes</taxon>
        <taxon>Kitasatosporales</taxon>
        <taxon>Streptomycetaceae</taxon>
        <taxon>Streptomyces</taxon>
    </lineage>
</organism>
<reference evidence="2" key="2">
    <citation type="submission" date="2020-09" db="EMBL/GenBank/DDBJ databases">
        <authorList>
            <person name="Sun Q."/>
            <person name="Ohkuma M."/>
        </authorList>
    </citation>
    <scope>NUCLEOTIDE SEQUENCE</scope>
    <source>
        <strain evidence="2">JCM 3086</strain>
    </source>
</reference>
<protein>
    <submittedName>
        <fullName evidence="2">Uncharacterized protein</fullName>
    </submittedName>
</protein>
<feature type="region of interest" description="Disordered" evidence="1">
    <location>
        <begin position="1"/>
        <end position="47"/>
    </location>
</feature>
<name>A0A917P3W7_9ACTN</name>
<evidence type="ECO:0000256" key="1">
    <source>
        <dbReference type="SAM" id="MobiDB-lite"/>
    </source>
</evidence>
<sequence length="73" mass="7532">MHGCGCGGRGRGGSARGVGYRGGEGCEQYGGKRRPSGSAEAWEHATPFEDEARISRFVGTGATERAQVDGVTS</sequence>
<dbReference type="AlphaFoldDB" id="A0A917P3W7"/>
<reference evidence="2" key="1">
    <citation type="journal article" date="2014" name="Int. J. Syst. Evol. Microbiol.">
        <title>Complete genome sequence of Corynebacterium casei LMG S-19264T (=DSM 44701T), isolated from a smear-ripened cheese.</title>
        <authorList>
            <consortium name="US DOE Joint Genome Institute (JGI-PGF)"/>
            <person name="Walter F."/>
            <person name="Albersmeier A."/>
            <person name="Kalinowski J."/>
            <person name="Ruckert C."/>
        </authorList>
    </citation>
    <scope>NUCLEOTIDE SEQUENCE</scope>
    <source>
        <strain evidence="2">JCM 3086</strain>
    </source>
</reference>
<keyword evidence="3" id="KW-1185">Reference proteome</keyword>
<gene>
    <name evidence="2" type="ORF">GCM10010121_083700</name>
</gene>
<accession>A0A917P3W7</accession>
<comment type="caution">
    <text evidence="2">The sequence shown here is derived from an EMBL/GenBank/DDBJ whole genome shotgun (WGS) entry which is preliminary data.</text>
</comment>
<dbReference type="EMBL" id="BMQA01000063">
    <property type="protein sequence ID" value="GGJ60346.1"/>
    <property type="molecule type" value="Genomic_DNA"/>
</dbReference>
<evidence type="ECO:0000313" key="3">
    <source>
        <dbReference type="Proteomes" id="UP000657574"/>
    </source>
</evidence>
<evidence type="ECO:0000313" key="2">
    <source>
        <dbReference type="EMBL" id="GGJ60346.1"/>
    </source>
</evidence>
<dbReference type="Proteomes" id="UP000657574">
    <property type="component" value="Unassembled WGS sequence"/>
</dbReference>
<proteinExistence type="predicted"/>
<feature type="compositionally biased region" description="Gly residues" evidence="1">
    <location>
        <begin position="1"/>
        <end position="25"/>
    </location>
</feature>